<comment type="caution">
    <text evidence="1">The sequence shown here is derived from an EMBL/GenBank/DDBJ whole genome shotgun (WGS) entry which is preliminary data.</text>
</comment>
<dbReference type="AlphaFoldDB" id="A0A8I0A7X0"/>
<evidence type="ECO:0000313" key="1">
    <source>
        <dbReference type="EMBL" id="MBC5640695.1"/>
    </source>
</evidence>
<gene>
    <name evidence="1" type="ORF">H8R92_09745</name>
</gene>
<keyword evidence="2" id="KW-1185">Reference proteome</keyword>
<dbReference type="EMBL" id="JACOOQ010000016">
    <property type="protein sequence ID" value="MBC5640695.1"/>
    <property type="molecule type" value="Genomic_DNA"/>
</dbReference>
<accession>A0A8I0A7X0</accession>
<dbReference type="RefSeq" id="WP_186835332.1">
    <property type="nucleotide sequence ID" value="NZ_JACOOQ010000016.1"/>
</dbReference>
<name>A0A8I0A7X0_9CLOT</name>
<protein>
    <submittedName>
        <fullName evidence="1">Uncharacterized protein</fullName>
    </submittedName>
</protein>
<sequence>MGKYFLESDFKAFDSSLARKTDDKVIANRLYVVNKLRALDEQGLKSYMLKNDLHSHKQKAYLTSVVWPLRQANGEYVDYVRMGYGKSKEHVIELVKILQMYSINNKGFMKYDMAFHYVTQLQLSINEKGWNIALYLGYYGWLEQKNLVNKLFENSSRREEFKNLLDYIIDNNYVLYLCSDVGDNYYEDTDEYINDIIDYFHKGISFTIYIANEQDKESKENETNRILNFLIDEFDKLMPLYKFISWDPTQNNYIK</sequence>
<dbReference type="Proteomes" id="UP000662088">
    <property type="component" value="Unassembled WGS sequence"/>
</dbReference>
<evidence type="ECO:0000313" key="2">
    <source>
        <dbReference type="Proteomes" id="UP000662088"/>
    </source>
</evidence>
<proteinExistence type="predicted"/>
<reference evidence="1" key="1">
    <citation type="submission" date="2020-08" db="EMBL/GenBank/DDBJ databases">
        <title>Genome public.</title>
        <authorList>
            <person name="Liu C."/>
            <person name="Sun Q."/>
        </authorList>
    </citation>
    <scope>NUCLEOTIDE SEQUENCE</scope>
    <source>
        <strain evidence="1">NSJ-42</strain>
    </source>
</reference>
<organism evidence="1 2">
    <name type="scientific">Clostridium lentum</name>
    <dbReference type="NCBI Taxonomy" id="2763037"/>
    <lineage>
        <taxon>Bacteria</taxon>
        <taxon>Bacillati</taxon>
        <taxon>Bacillota</taxon>
        <taxon>Clostridia</taxon>
        <taxon>Eubacteriales</taxon>
        <taxon>Clostridiaceae</taxon>
        <taxon>Clostridium</taxon>
    </lineage>
</organism>